<proteinExistence type="predicted"/>
<accession>A0A7C3KD38</accession>
<dbReference type="InterPro" id="IPR058084">
    <property type="entry name" value="Slr1658-like"/>
</dbReference>
<dbReference type="AlphaFoldDB" id="A0A7C3KD38"/>
<name>A0A7C3KD38_9CYAN</name>
<organism evidence="1">
    <name type="scientific">Oscillatoriales cyanobacterium SpSt-418</name>
    <dbReference type="NCBI Taxonomy" id="2282169"/>
    <lineage>
        <taxon>Bacteria</taxon>
        <taxon>Bacillati</taxon>
        <taxon>Cyanobacteriota</taxon>
        <taxon>Cyanophyceae</taxon>
        <taxon>Oscillatoriophycideae</taxon>
        <taxon>Oscillatoriales</taxon>
    </lineage>
</organism>
<comment type="caution">
    <text evidence="1">The sequence shown here is derived from an EMBL/GenBank/DDBJ whole genome shotgun (WGS) entry which is preliminary data.</text>
</comment>
<keyword evidence="1" id="KW-0547">Nucleotide-binding</keyword>
<evidence type="ECO:0000313" key="1">
    <source>
        <dbReference type="EMBL" id="HFM96945.1"/>
    </source>
</evidence>
<keyword evidence="1" id="KW-0067">ATP-binding</keyword>
<dbReference type="EMBL" id="DSRU01000049">
    <property type="protein sequence ID" value="HFM96945.1"/>
    <property type="molecule type" value="Genomic_DNA"/>
</dbReference>
<dbReference type="NCBIfam" id="NF047703">
    <property type="entry name" value="slr1658_superfam"/>
    <property type="match status" value="1"/>
</dbReference>
<gene>
    <name evidence="1" type="ORF">ENR64_04105</name>
</gene>
<reference evidence="1" key="1">
    <citation type="journal article" date="2020" name="mSystems">
        <title>Genome- and Community-Level Interaction Insights into Carbon Utilization and Element Cycling Functions of Hydrothermarchaeota in Hydrothermal Sediment.</title>
        <authorList>
            <person name="Zhou Z."/>
            <person name="Liu Y."/>
            <person name="Xu W."/>
            <person name="Pan J."/>
            <person name="Luo Z.H."/>
            <person name="Li M."/>
        </authorList>
    </citation>
    <scope>NUCLEOTIDE SEQUENCE [LARGE SCALE GENOMIC DNA]</scope>
    <source>
        <strain evidence="1">SpSt-418</strain>
    </source>
</reference>
<sequence>MIQTFGEFIDQMPHTEEYLTISFSPSSNARNLRWSNYGLSADFLGDYFATFFPGSPEQKPELDKQDVVKSSVSYIANELLENAIQHSDLNSEIPIHISLYLYNTRLVFVVSNAATTLKVEKYKEFIHQLLSSDVNELYTTQLEKTAMGRGGSHMGLLTMMNDYSARFGWKFEPLAAHQEAVNVTVMAQLDV</sequence>
<dbReference type="GO" id="GO:0005524">
    <property type="term" value="F:ATP binding"/>
    <property type="evidence" value="ECO:0007669"/>
    <property type="project" value="UniProtKB-KW"/>
</dbReference>
<protein>
    <submittedName>
        <fullName evidence="1">ATP-binding protein</fullName>
    </submittedName>
</protein>